<feature type="compositionally biased region" description="Basic and acidic residues" evidence="1">
    <location>
        <begin position="141"/>
        <end position="159"/>
    </location>
</feature>
<feature type="region of interest" description="Disordered" evidence="1">
    <location>
        <begin position="39"/>
        <end position="91"/>
    </location>
</feature>
<comment type="caution">
    <text evidence="2">The sequence shown here is derived from an EMBL/GenBank/DDBJ whole genome shotgun (WGS) entry which is preliminary data.</text>
</comment>
<accession>A0A1B8APE5</accession>
<proteinExistence type="predicted"/>
<organism evidence="2 3">
    <name type="scientific">Fusarium poae</name>
    <dbReference type="NCBI Taxonomy" id="36050"/>
    <lineage>
        <taxon>Eukaryota</taxon>
        <taxon>Fungi</taxon>
        <taxon>Dikarya</taxon>
        <taxon>Ascomycota</taxon>
        <taxon>Pezizomycotina</taxon>
        <taxon>Sordariomycetes</taxon>
        <taxon>Hypocreomycetidae</taxon>
        <taxon>Hypocreales</taxon>
        <taxon>Nectriaceae</taxon>
        <taxon>Fusarium</taxon>
    </lineage>
</organism>
<evidence type="ECO:0000313" key="3">
    <source>
        <dbReference type="Proteomes" id="UP000091967"/>
    </source>
</evidence>
<dbReference type="EMBL" id="LYXU01000003">
    <property type="protein sequence ID" value="OBS22241.1"/>
    <property type="molecule type" value="Genomic_DNA"/>
</dbReference>
<dbReference type="AlphaFoldDB" id="A0A1B8APE5"/>
<evidence type="ECO:0000256" key="1">
    <source>
        <dbReference type="SAM" id="MobiDB-lite"/>
    </source>
</evidence>
<dbReference type="Proteomes" id="UP000091967">
    <property type="component" value="Unassembled WGS sequence"/>
</dbReference>
<gene>
    <name evidence="2" type="ORF">FPOA_08577</name>
</gene>
<protein>
    <submittedName>
        <fullName evidence="2">Uncharacterized protein</fullName>
    </submittedName>
</protein>
<dbReference type="OMA" id="DHEHADT"/>
<name>A0A1B8APE5_FUSPO</name>
<feature type="region of interest" description="Disordered" evidence="1">
    <location>
        <begin position="138"/>
        <end position="159"/>
    </location>
</feature>
<sequence length="268" mass="29770">MFRLKPTTITITASEMTDTERRSRYRKHLATRRYRTATALRNEETSLEHALNTGTQTPNTDSTSRQRIRSSSSQDALPREEELTSPASLAGNNIDGEADAVHLPVHLRLANIINHAVQQGDDDGRTVQQLLATVLGVPTRSSERGSTHERHQDSSLETTDRQVDVEAIASMIAEELNVTPPRRNLSVYSDALPVNRQPQTPRQLPEARHQSRFNGAYTAPVRGRRMVADIGDAPVTVRRRRAGRDTGLVGLSPELHGIYEDSQNTDAI</sequence>
<keyword evidence="3" id="KW-1185">Reference proteome</keyword>
<feature type="compositionally biased region" description="Low complexity" evidence="1">
    <location>
        <begin position="60"/>
        <end position="75"/>
    </location>
</feature>
<reference evidence="2 3" key="1">
    <citation type="submission" date="2016-06" db="EMBL/GenBank/DDBJ databases">
        <title>Living apart together: crosstalk between the core and supernumerary genomes in a fungal plant pathogen.</title>
        <authorList>
            <person name="Vanheule A."/>
            <person name="Audenaert K."/>
            <person name="Warris S."/>
            <person name="Van De Geest H."/>
            <person name="Schijlen E."/>
            <person name="Hofte M."/>
            <person name="De Saeger S."/>
            <person name="Haesaert G."/>
            <person name="Waalwijk C."/>
            <person name="Van Der Lee T."/>
        </authorList>
    </citation>
    <scope>NUCLEOTIDE SEQUENCE [LARGE SCALE GENOMIC DNA]</scope>
    <source>
        <strain evidence="2 3">2516</strain>
    </source>
</reference>
<evidence type="ECO:0000313" key="2">
    <source>
        <dbReference type="EMBL" id="OBS22241.1"/>
    </source>
</evidence>
<dbReference type="OrthoDB" id="3437607at2759"/>